<dbReference type="Proteomes" id="UP000003357">
    <property type="component" value="Unassembled WGS sequence"/>
</dbReference>
<evidence type="ECO:0000313" key="1">
    <source>
        <dbReference type="EMBL" id="EIG28570.1"/>
    </source>
</evidence>
<dbReference type="EMBL" id="AJMV01000025">
    <property type="protein sequence ID" value="EIG28570.1"/>
    <property type="molecule type" value="Genomic_DNA"/>
</dbReference>
<gene>
    <name evidence="1" type="ORF">HMPREF9971_1664</name>
</gene>
<sequence length="37" mass="4567">MKFIGGLFKTIYLHMNMYYLLNYDMMDGNKENREKDE</sequence>
<proteinExistence type="predicted"/>
<dbReference type="AlphaFoldDB" id="I2NRV9"/>
<accession>I2NRV9</accession>
<comment type="caution">
    <text evidence="1">The sequence shown here is derived from an EMBL/GenBank/DDBJ whole genome shotgun (WGS) entry which is preliminary data.</text>
</comment>
<name>I2NRV9_STRPA</name>
<evidence type="ECO:0000313" key="2">
    <source>
        <dbReference type="Proteomes" id="UP000003357"/>
    </source>
</evidence>
<protein>
    <submittedName>
        <fullName evidence="1">Uncharacterized protein</fullName>
    </submittedName>
</protein>
<reference evidence="1 2" key="1">
    <citation type="submission" date="2012-04" db="EMBL/GenBank/DDBJ databases">
        <authorList>
            <person name="Harkins D.M."/>
            <person name="Madupu R."/>
            <person name="Durkin A.S."/>
            <person name="Torralba M."/>
            <person name="Methe B."/>
            <person name="Sutton G.G."/>
            <person name="Nelson K.E."/>
        </authorList>
    </citation>
    <scope>NUCLEOTIDE SEQUENCE [LARGE SCALE GENOMIC DNA]</scope>
    <source>
        <strain evidence="1 2">F0449</strain>
    </source>
</reference>
<organism evidence="1 2">
    <name type="scientific">Streptococcus parasanguinis F0449</name>
    <dbReference type="NCBI Taxonomy" id="1095733"/>
    <lineage>
        <taxon>Bacteria</taxon>
        <taxon>Bacillati</taxon>
        <taxon>Bacillota</taxon>
        <taxon>Bacilli</taxon>
        <taxon>Lactobacillales</taxon>
        <taxon>Streptococcaceae</taxon>
        <taxon>Streptococcus</taxon>
    </lineage>
</organism>